<sequence length="318" mass="34135">MNSLRKFAVNSMLAATAMAAILARSYVGPGKVTGDTFIHDPSMVKTPSGTYIAAFTADNIGLKTSSDRTNWKDAGAAFPNGAPWTTAYTGGDKNLWAPDISYVNGEYFMYYSASSFGSSKSAIFFAKSPTGQSGSWTNQGLVVESTATSGYNAIDPNLVIDASGKWWLAFGSFWGGLKMVQLDPSTGKPLNNNLISIAYRPSGEHAVEAPYITRHGDYYYLWVSFDRCCQGASSTYRIMVGRSKSVTGPYLDRNGVDMMEGGGSEVLASHDSIHGPGHNAVFTDGDGDILVYHYYNDAGTAQLGLNNIQYTNGWPAVA</sequence>
<evidence type="ECO:0000256" key="2">
    <source>
        <dbReference type="ARBA" id="ARBA00004834"/>
    </source>
</evidence>
<keyword evidence="8" id="KW-0732">Signal</keyword>
<protein>
    <recommendedName>
        <fullName evidence="4 7">Arabinan endo-1,5-alpha-L-arabinosidase</fullName>
        <ecNumber evidence="4 7">3.2.1.99</ecNumber>
    </recommendedName>
</protein>
<name>A0ABR2VE61_9PEZI</name>
<proteinExistence type="inferred from homology"/>
<evidence type="ECO:0000256" key="4">
    <source>
        <dbReference type="ARBA" id="ARBA00012586"/>
    </source>
</evidence>
<evidence type="ECO:0000256" key="1">
    <source>
        <dbReference type="ARBA" id="ARBA00000375"/>
    </source>
</evidence>
<evidence type="ECO:0000256" key="5">
    <source>
        <dbReference type="ARBA" id="ARBA00022801"/>
    </source>
</evidence>
<dbReference type="PANTHER" id="PTHR43301:SF3">
    <property type="entry name" value="ARABINAN ENDO-1,5-ALPHA-L-ARABINOSIDASE A-RELATED"/>
    <property type="match status" value="1"/>
</dbReference>
<evidence type="ECO:0000256" key="3">
    <source>
        <dbReference type="ARBA" id="ARBA00009865"/>
    </source>
</evidence>
<dbReference type="EC" id="3.2.1.99" evidence="4 7"/>
<keyword evidence="5 7" id="KW-0378">Hydrolase</keyword>
<evidence type="ECO:0000313" key="10">
    <source>
        <dbReference type="Proteomes" id="UP001408356"/>
    </source>
</evidence>
<organism evidence="9 10">
    <name type="scientific">Seiridium unicorne</name>
    <dbReference type="NCBI Taxonomy" id="138068"/>
    <lineage>
        <taxon>Eukaryota</taxon>
        <taxon>Fungi</taxon>
        <taxon>Dikarya</taxon>
        <taxon>Ascomycota</taxon>
        <taxon>Pezizomycotina</taxon>
        <taxon>Sordariomycetes</taxon>
        <taxon>Xylariomycetidae</taxon>
        <taxon>Amphisphaeriales</taxon>
        <taxon>Sporocadaceae</taxon>
        <taxon>Seiridium</taxon>
    </lineage>
</organism>
<dbReference type="InterPro" id="IPR023296">
    <property type="entry name" value="Glyco_hydro_beta-prop_sf"/>
</dbReference>
<evidence type="ECO:0000313" key="9">
    <source>
        <dbReference type="EMBL" id="KAK9424784.1"/>
    </source>
</evidence>
<keyword evidence="6 7" id="KW-0326">Glycosidase</keyword>
<dbReference type="Proteomes" id="UP001408356">
    <property type="component" value="Unassembled WGS sequence"/>
</dbReference>
<reference evidence="9 10" key="1">
    <citation type="journal article" date="2024" name="J. Plant Pathol.">
        <title>Sequence and assembly of the genome of Seiridium unicorne, isolate CBS 538.82, causal agent of cypress canker disease.</title>
        <authorList>
            <person name="Scali E."/>
            <person name="Rocca G.D."/>
            <person name="Danti R."/>
            <person name="Garbelotto M."/>
            <person name="Barberini S."/>
            <person name="Baroncelli R."/>
            <person name="Emiliani G."/>
        </authorList>
    </citation>
    <scope>NUCLEOTIDE SEQUENCE [LARGE SCALE GENOMIC DNA]</scope>
    <source>
        <strain evidence="9 10">BM-138-508</strain>
    </source>
</reference>
<dbReference type="SUPFAM" id="SSF75005">
    <property type="entry name" value="Arabinanase/levansucrase/invertase"/>
    <property type="match status" value="1"/>
</dbReference>
<dbReference type="InterPro" id="IPR050727">
    <property type="entry name" value="GH43_arabinanases"/>
</dbReference>
<dbReference type="InterPro" id="IPR016840">
    <property type="entry name" value="Glyco_hydro_43_endo_a_Ara-ase"/>
</dbReference>
<dbReference type="PIRSF" id="PIRSF026534">
    <property type="entry name" value="Endo_alpha-L-arabinosidase"/>
    <property type="match status" value="1"/>
</dbReference>
<dbReference type="Gene3D" id="2.115.10.20">
    <property type="entry name" value="Glycosyl hydrolase domain, family 43"/>
    <property type="match status" value="1"/>
</dbReference>
<comment type="catalytic activity">
    <reaction evidence="1 7">
        <text>Endohydrolysis of (1-&gt;5)-alpha-arabinofuranosidic linkages in (1-&gt;5)-arabinans.</text>
        <dbReference type="EC" id="3.2.1.99"/>
    </reaction>
</comment>
<feature type="signal peptide" evidence="8">
    <location>
        <begin position="1"/>
        <end position="19"/>
    </location>
</feature>
<feature type="chain" id="PRO_5047326719" description="Arabinan endo-1,5-alpha-L-arabinosidase" evidence="8">
    <location>
        <begin position="20"/>
        <end position="318"/>
    </location>
</feature>
<evidence type="ECO:0000256" key="8">
    <source>
        <dbReference type="SAM" id="SignalP"/>
    </source>
</evidence>
<gene>
    <name evidence="9" type="ORF">SUNI508_13437</name>
</gene>
<dbReference type="Pfam" id="PF04616">
    <property type="entry name" value="Glyco_hydro_43"/>
    <property type="match status" value="1"/>
</dbReference>
<evidence type="ECO:0000256" key="6">
    <source>
        <dbReference type="ARBA" id="ARBA00023295"/>
    </source>
</evidence>
<accession>A0ABR2VE61</accession>
<dbReference type="EMBL" id="JARVKF010000031">
    <property type="protein sequence ID" value="KAK9424784.1"/>
    <property type="molecule type" value="Genomic_DNA"/>
</dbReference>
<dbReference type="InterPro" id="IPR006710">
    <property type="entry name" value="Glyco_hydro_43"/>
</dbReference>
<dbReference type="CDD" id="cd08998">
    <property type="entry name" value="GH43_Arb43a-like"/>
    <property type="match status" value="1"/>
</dbReference>
<keyword evidence="10" id="KW-1185">Reference proteome</keyword>
<dbReference type="PANTHER" id="PTHR43301">
    <property type="entry name" value="ARABINAN ENDO-1,5-ALPHA-L-ARABINOSIDASE"/>
    <property type="match status" value="1"/>
</dbReference>
<comment type="similarity">
    <text evidence="3 7">Belongs to the glycosyl hydrolase 43 family.</text>
</comment>
<comment type="caution">
    <text evidence="9">The sequence shown here is derived from an EMBL/GenBank/DDBJ whole genome shotgun (WGS) entry which is preliminary data.</text>
</comment>
<comment type="pathway">
    <text evidence="2 7">Glycan metabolism; L-arabinan degradation.</text>
</comment>
<evidence type="ECO:0000256" key="7">
    <source>
        <dbReference type="PIRNR" id="PIRNR026534"/>
    </source>
</evidence>